<dbReference type="RefSeq" id="WP_085886279.1">
    <property type="nucleotide sequence ID" value="NZ_FWFN01000001.1"/>
</dbReference>
<dbReference type="SUPFAM" id="SSF54001">
    <property type="entry name" value="Cysteine proteinases"/>
    <property type="match status" value="1"/>
</dbReference>
<dbReference type="EMBL" id="FWFN01000001">
    <property type="protein sequence ID" value="SLN14578.1"/>
    <property type="molecule type" value="Genomic_DNA"/>
</dbReference>
<dbReference type="InterPro" id="IPR013589">
    <property type="entry name" value="Bac_transglu_N"/>
</dbReference>
<dbReference type="PANTHER" id="PTHR33490">
    <property type="entry name" value="BLR5614 PROTEIN-RELATED"/>
    <property type="match status" value="1"/>
</dbReference>
<dbReference type="SMART" id="SM00460">
    <property type="entry name" value="TGc"/>
    <property type="match status" value="1"/>
</dbReference>
<feature type="domain" description="Transglutaminase-like" evidence="1">
    <location>
        <begin position="161"/>
        <end position="225"/>
    </location>
</feature>
<dbReference type="Pfam" id="PF08379">
    <property type="entry name" value="Bact_transglu_N"/>
    <property type="match status" value="1"/>
</dbReference>
<name>A0A1X6Y9T3_9RHOB</name>
<proteinExistence type="predicted"/>
<dbReference type="Gene3D" id="3.10.620.30">
    <property type="match status" value="1"/>
</dbReference>
<organism evidence="2 3">
    <name type="scientific">Pseudooceanicola marinus</name>
    <dbReference type="NCBI Taxonomy" id="396013"/>
    <lineage>
        <taxon>Bacteria</taxon>
        <taxon>Pseudomonadati</taxon>
        <taxon>Pseudomonadota</taxon>
        <taxon>Alphaproteobacteria</taxon>
        <taxon>Rhodobacterales</taxon>
        <taxon>Paracoccaceae</taxon>
        <taxon>Pseudooceanicola</taxon>
    </lineage>
</organism>
<gene>
    <name evidence="2" type="ORF">PSM7751_00365</name>
</gene>
<dbReference type="InterPro" id="IPR038765">
    <property type="entry name" value="Papain-like_cys_pep_sf"/>
</dbReference>
<dbReference type="PANTHER" id="PTHR33490:SF6">
    <property type="entry name" value="SLL1049 PROTEIN"/>
    <property type="match status" value="1"/>
</dbReference>
<accession>A0A1X6Y9T3</accession>
<dbReference type="AlphaFoldDB" id="A0A1X6Y9T3"/>
<dbReference type="OrthoDB" id="9804023at2"/>
<dbReference type="Proteomes" id="UP000193963">
    <property type="component" value="Unassembled WGS sequence"/>
</dbReference>
<dbReference type="InterPro" id="IPR002931">
    <property type="entry name" value="Transglutaminase-like"/>
</dbReference>
<dbReference type="Pfam" id="PF01841">
    <property type="entry name" value="Transglut_core"/>
    <property type="match status" value="1"/>
</dbReference>
<keyword evidence="3" id="KW-1185">Reference proteome</keyword>
<evidence type="ECO:0000313" key="3">
    <source>
        <dbReference type="Proteomes" id="UP000193963"/>
    </source>
</evidence>
<evidence type="ECO:0000259" key="1">
    <source>
        <dbReference type="SMART" id="SM00460"/>
    </source>
</evidence>
<evidence type="ECO:0000313" key="2">
    <source>
        <dbReference type="EMBL" id="SLN14578.1"/>
    </source>
</evidence>
<protein>
    <submittedName>
        <fullName evidence="2">Transglutaminase-like superfamily protein</fullName>
    </submittedName>
</protein>
<sequence>MRLKISHTTTYAYDRPVDYALLQLRLTPRGGVAGQNVLSWSTRYEGATLQVAYEDHFRNAVEMVQMDDGSQSVSIHCSGEIETEDRTGVVGPGCGLAPLWLYRQPTKATTAGPVIRKLAAGAKDTLAENALSGVHDLSDRVAEAVSYAKGTTHVATSAEEAASAGQGVCQDHAQILISAARHLGLPARYVSGYLLLSDRIDQEAAHGWAEVWLEGLGWVGFDVSNAICPDDRYVRVAVGRDYSEAAPVHGLRQGGASEELCVSLQVQQ</sequence>
<reference evidence="2 3" key="1">
    <citation type="submission" date="2017-03" db="EMBL/GenBank/DDBJ databases">
        <authorList>
            <person name="Afonso C.L."/>
            <person name="Miller P.J."/>
            <person name="Scott M.A."/>
            <person name="Spackman E."/>
            <person name="Goraichik I."/>
            <person name="Dimitrov K.M."/>
            <person name="Suarez D.L."/>
            <person name="Swayne D.E."/>
        </authorList>
    </citation>
    <scope>NUCLEOTIDE SEQUENCE [LARGE SCALE GENOMIC DNA]</scope>
    <source>
        <strain evidence="2 3">CECT 7751</strain>
    </source>
</reference>